<evidence type="ECO:0000256" key="2">
    <source>
        <dbReference type="ARBA" id="ARBA00022737"/>
    </source>
</evidence>
<dbReference type="PANTHER" id="PTHR43300">
    <property type="entry name" value="ACETYLTRANSFERASE"/>
    <property type="match status" value="1"/>
</dbReference>
<dbReference type="InterPro" id="IPR018357">
    <property type="entry name" value="Hexapep_transf_CS"/>
</dbReference>
<accession>A0A316HYH8</accession>
<keyword evidence="1 5" id="KW-0808">Transferase</keyword>
<dbReference type="CDD" id="cd03360">
    <property type="entry name" value="LbH_AT_putative"/>
    <property type="match status" value="1"/>
</dbReference>
<dbReference type="EMBL" id="QGHB01000007">
    <property type="protein sequence ID" value="PWK85221.1"/>
    <property type="molecule type" value="Genomic_DNA"/>
</dbReference>
<reference evidence="5 6" key="1">
    <citation type="submission" date="2018-05" db="EMBL/GenBank/DDBJ databases">
        <title>Genomic Encyclopedia of Type Strains, Phase IV (KMG-IV): sequencing the most valuable type-strain genomes for metagenomic binning, comparative biology and taxonomic classification.</title>
        <authorList>
            <person name="Goeker M."/>
        </authorList>
    </citation>
    <scope>NUCLEOTIDE SEQUENCE [LARGE SCALE GENOMIC DNA]</scope>
    <source>
        <strain evidence="5 6">DSM 45480</strain>
    </source>
</reference>
<organism evidence="5 6">
    <name type="scientific">Lentzea atacamensis</name>
    <dbReference type="NCBI Taxonomy" id="531938"/>
    <lineage>
        <taxon>Bacteria</taxon>
        <taxon>Bacillati</taxon>
        <taxon>Actinomycetota</taxon>
        <taxon>Actinomycetes</taxon>
        <taxon>Pseudonocardiales</taxon>
        <taxon>Pseudonocardiaceae</taxon>
        <taxon>Lentzea</taxon>
    </lineage>
</organism>
<dbReference type="Gene3D" id="3.40.50.720">
    <property type="entry name" value="NAD(P)-binding Rossmann-like Domain"/>
    <property type="match status" value="1"/>
</dbReference>
<dbReference type="SUPFAM" id="SSF51161">
    <property type="entry name" value="Trimeric LpxA-like enzymes"/>
    <property type="match status" value="1"/>
</dbReference>
<sequence length="220" mass="22139">MIPRPLLLVGAGGLAREVLAAVRLLPDVWNPVGALDDTAALHGTLIDGVPVLGGLAQLPALLENEHPDAAVVCCVANARRPLSRLNLVSQLGLPDERWATVVHPAAVTSGASLGAGTVLLAGVVITTPLSVGRHVVAMPHVLITHDDEVSDGVTFAGRASLGGGVFVGESAYLGQGALVREGVKIGAGAVVGMGAVVLQDVPAGQTWAGVPARPLRGESA</sequence>
<dbReference type="Gene3D" id="2.160.10.10">
    <property type="entry name" value="Hexapeptide repeat proteins"/>
    <property type="match status" value="1"/>
</dbReference>
<evidence type="ECO:0000313" key="6">
    <source>
        <dbReference type="Proteomes" id="UP000246005"/>
    </source>
</evidence>
<feature type="active site" description="Proton acceptor" evidence="3">
    <location>
        <position position="145"/>
    </location>
</feature>
<dbReference type="InterPro" id="IPR050179">
    <property type="entry name" value="Trans_hexapeptide_repeat"/>
</dbReference>
<dbReference type="GO" id="GO:0016746">
    <property type="term" value="F:acyltransferase activity"/>
    <property type="evidence" value="ECO:0007669"/>
    <property type="project" value="UniProtKB-KW"/>
</dbReference>
<dbReference type="PROSITE" id="PS00101">
    <property type="entry name" value="HEXAPEP_TRANSFERASES"/>
    <property type="match status" value="1"/>
</dbReference>
<keyword evidence="2" id="KW-0677">Repeat</keyword>
<evidence type="ECO:0000256" key="1">
    <source>
        <dbReference type="ARBA" id="ARBA00022679"/>
    </source>
</evidence>
<gene>
    <name evidence="5" type="ORF">C8D88_107428</name>
</gene>
<feature type="binding site" evidence="4">
    <location>
        <begin position="36"/>
        <end position="37"/>
    </location>
    <ligand>
        <name>substrate</name>
    </ligand>
</feature>
<dbReference type="InterPro" id="IPR036291">
    <property type="entry name" value="NAD(P)-bd_dom_sf"/>
</dbReference>
<protein>
    <submittedName>
        <fullName evidence="5">Sugar O-acyltransferase (Sialic acid O-acetyltransferase NeuD family)</fullName>
    </submittedName>
</protein>
<dbReference type="InterPro" id="IPR011004">
    <property type="entry name" value="Trimer_LpxA-like_sf"/>
</dbReference>
<dbReference type="RefSeq" id="WP_109638673.1">
    <property type="nucleotide sequence ID" value="NZ_QGHB01000007.1"/>
</dbReference>
<comment type="caution">
    <text evidence="5">The sequence shown here is derived from an EMBL/GenBank/DDBJ whole genome shotgun (WGS) entry which is preliminary data.</text>
</comment>
<feature type="site" description="Increases basicity of active site His" evidence="3">
    <location>
        <position position="146"/>
    </location>
</feature>
<dbReference type="AlphaFoldDB" id="A0A316HYH8"/>
<dbReference type="NCBIfam" id="TIGR03570">
    <property type="entry name" value="NeuD_NnaD"/>
    <property type="match status" value="1"/>
</dbReference>
<evidence type="ECO:0000313" key="5">
    <source>
        <dbReference type="EMBL" id="PWK85221.1"/>
    </source>
</evidence>
<name>A0A316HYH8_9PSEU</name>
<evidence type="ECO:0000256" key="3">
    <source>
        <dbReference type="PIRSR" id="PIRSR620019-1"/>
    </source>
</evidence>
<dbReference type="Proteomes" id="UP000246005">
    <property type="component" value="Unassembled WGS sequence"/>
</dbReference>
<keyword evidence="5" id="KW-0012">Acyltransferase</keyword>
<dbReference type="InterPro" id="IPR020019">
    <property type="entry name" value="AcTrfase_PglD-like"/>
</dbReference>
<dbReference type="PANTHER" id="PTHR43300:SF7">
    <property type="entry name" value="UDP-N-ACETYLBACILLOSAMINE N-ACETYLTRANSFERASE"/>
    <property type="match status" value="1"/>
</dbReference>
<evidence type="ECO:0000256" key="4">
    <source>
        <dbReference type="PIRSR" id="PIRSR620019-2"/>
    </source>
</evidence>
<dbReference type="SUPFAM" id="SSF51735">
    <property type="entry name" value="NAD(P)-binding Rossmann-fold domains"/>
    <property type="match status" value="1"/>
</dbReference>
<proteinExistence type="predicted"/>